<dbReference type="EMBL" id="JAEQND010000015">
    <property type="protein sequence ID" value="MBL0428107.1"/>
    <property type="molecule type" value="Genomic_DNA"/>
</dbReference>
<evidence type="ECO:0000256" key="3">
    <source>
        <dbReference type="RuleBase" id="RU003707"/>
    </source>
</evidence>
<dbReference type="Gene3D" id="1.10.12.10">
    <property type="entry name" value="Lyase 2-enoyl-coa Hydratase, Chain A, domain 2"/>
    <property type="match status" value="1"/>
</dbReference>
<dbReference type="PANTHER" id="PTHR11941">
    <property type="entry name" value="ENOYL-COA HYDRATASE-RELATED"/>
    <property type="match status" value="1"/>
</dbReference>
<keyword evidence="5" id="KW-1185">Reference proteome</keyword>
<accession>A0ABS1JV74</accession>
<proteinExistence type="inferred from homology"/>
<evidence type="ECO:0000256" key="1">
    <source>
        <dbReference type="ARBA" id="ARBA00005254"/>
    </source>
</evidence>
<dbReference type="InterPro" id="IPR018376">
    <property type="entry name" value="Enoyl-CoA_hyd/isom_CS"/>
</dbReference>
<gene>
    <name evidence="4" type="ORF">JI746_23580</name>
</gene>
<reference evidence="4 5" key="1">
    <citation type="journal article" date="2017" name="Int. J. Syst. Evol. Microbiol.">
        <title>Ramlibacter alkalitolerans sp. nov., alkali-tolerant bacterium isolated from soil of ginseng.</title>
        <authorList>
            <person name="Lee D.H."/>
            <person name="Cha C.J."/>
        </authorList>
    </citation>
    <scope>NUCLEOTIDE SEQUENCE [LARGE SCALE GENOMIC DNA]</scope>
    <source>
        <strain evidence="4 5">KACC 19305</strain>
    </source>
</reference>
<dbReference type="RefSeq" id="WP_201692731.1">
    <property type="nucleotide sequence ID" value="NZ_JAEQND010000015.1"/>
</dbReference>
<dbReference type="InterPro" id="IPR029045">
    <property type="entry name" value="ClpP/crotonase-like_dom_sf"/>
</dbReference>
<comment type="caution">
    <text evidence="4">The sequence shown here is derived from an EMBL/GenBank/DDBJ whole genome shotgun (WGS) entry which is preliminary data.</text>
</comment>
<organism evidence="4 5">
    <name type="scientific">Ramlibacter alkalitolerans</name>
    <dbReference type="NCBI Taxonomy" id="2039631"/>
    <lineage>
        <taxon>Bacteria</taxon>
        <taxon>Pseudomonadati</taxon>
        <taxon>Pseudomonadota</taxon>
        <taxon>Betaproteobacteria</taxon>
        <taxon>Burkholderiales</taxon>
        <taxon>Comamonadaceae</taxon>
        <taxon>Ramlibacter</taxon>
    </lineage>
</organism>
<dbReference type="PANTHER" id="PTHR11941:SF54">
    <property type="entry name" value="ENOYL-COA HYDRATASE, MITOCHONDRIAL"/>
    <property type="match status" value="1"/>
</dbReference>
<sequence>MTAAAVKTTIAQKDGAIGWITFENQARRNAMSLAMWQGLADAVTEFAADPEVRVIVLKGAGDKAFVSGADISEFEEKRSSAETVRAYDEVAHAATEALSEVNKPTIAMIRGYCVGGGVSIALSCDMRIASQGSIFAVPAARLGLGYAFEGVRKLVDVVGPSFAREIFYTARQFSGEEAVTMGLLNRLVPADGLESYVRDYAATIAANAPLTVGSIKTLVAQALKDESERDAQLCRDVVARCFASADYVEGRTAFMEKRKPKFQGR</sequence>
<dbReference type="PROSITE" id="PS00166">
    <property type="entry name" value="ENOYL_COA_HYDRATASE"/>
    <property type="match status" value="1"/>
</dbReference>
<dbReference type="Proteomes" id="UP000622707">
    <property type="component" value="Unassembled WGS sequence"/>
</dbReference>
<dbReference type="Pfam" id="PF00378">
    <property type="entry name" value="ECH_1"/>
    <property type="match status" value="1"/>
</dbReference>
<dbReference type="InterPro" id="IPR001753">
    <property type="entry name" value="Enoyl-CoA_hydra/iso"/>
</dbReference>
<evidence type="ECO:0000313" key="5">
    <source>
        <dbReference type="Proteomes" id="UP000622707"/>
    </source>
</evidence>
<dbReference type="CDD" id="cd06558">
    <property type="entry name" value="crotonase-like"/>
    <property type="match status" value="1"/>
</dbReference>
<comment type="similarity">
    <text evidence="1 3">Belongs to the enoyl-CoA hydratase/isomerase family.</text>
</comment>
<dbReference type="NCBIfam" id="NF004781">
    <property type="entry name" value="PRK06127.1"/>
    <property type="match status" value="1"/>
</dbReference>
<evidence type="ECO:0000313" key="4">
    <source>
        <dbReference type="EMBL" id="MBL0428107.1"/>
    </source>
</evidence>
<dbReference type="Gene3D" id="3.90.226.10">
    <property type="entry name" value="2-enoyl-CoA Hydratase, Chain A, domain 1"/>
    <property type="match status" value="1"/>
</dbReference>
<dbReference type="SUPFAM" id="SSF52096">
    <property type="entry name" value="ClpP/crotonase"/>
    <property type="match status" value="1"/>
</dbReference>
<name>A0ABS1JV74_9BURK</name>
<evidence type="ECO:0000256" key="2">
    <source>
        <dbReference type="ARBA" id="ARBA00023239"/>
    </source>
</evidence>
<protein>
    <submittedName>
        <fullName evidence="4">Enoyl-CoA hydratase/isomerase family protein</fullName>
    </submittedName>
</protein>
<keyword evidence="2" id="KW-0456">Lyase</keyword>
<dbReference type="InterPro" id="IPR014748">
    <property type="entry name" value="Enoyl-CoA_hydra_C"/>
</dbReference>